<dbReference type="OMA" id="WIKFREL"/>
<dbReference type="Proteomes" id="UP000014500">
    <property type="component" value="Unassembled WGS sequence"/>
</dbReference>
<reference evidence="10" key="1">
    <citation type="submission" date="2011-05" db="EMBL/GenBank/DDBJ databases">
        <authorList>
            <person name="Richards S.R."/>
            <person name="Qu J."/>
            <person name="Jiang H."/>
            <person name="Jhangiani S.N."/>
            <person name="Agravi P."/>
            <person name="Goodspeed R."/>
            <person name="Gross S."/>
            <person name="Mandapat C."/>
            <person name="Jackson L."/>
            <person name="Mathew T."/>
            <person name="Pu L."/>
            <person name="Thornton R."/>
            <person name="Saada N."/>
            <person name="Wilczek-Boney K.B."/>
            <person name="Lee S."/>
            <person name="Kovar C."/>
            <person name="Wu Y."/>
            <person name="Scherer S.E."/>
            <person name="Worley K.C."/>
            <person name="Muzny D.M."/>
            <person name="Gibbs R."/>
        </authorList>
    </citation>
    <scope>NUCLEOTIDE SEQUENCE</scope>
    <source>
        <strain evidence="10">Brora</strain>
    </source>
</reference>
<organism evidence="9 10">
    <name type="scientific">Strigamia maritima</name>
    <name type="common">European centipede</name>
    <name type="synonym">Geophilus maritimus</name>
    <dbReference type="NCBI Taxonomy" id="126957"/>
    <lineage>
        <taxon>Eukaryota</taxon>
        <taxon>Metazoa</taxon>
        <taxon>Ecdysozoa</taxon>
        <taxon>Arthropoda</taxon>
        <taxon>Myriapoda</taxon>
        <taxon>Chilopoda</taxon>
        <taxon>Pleurostigmophora</taxon>
        <taxon>Geophilomorpha</taxon>
        <taxon>Linotaeniidae</taxon>
        <taxon>Strigamia</taxon>
    </lineage>
</organism>
<dbReference type="PhylomeDB" id="T1IIE3"/>
<dbReference type="STRING" id="126957.T1IIE3"/>
<dbReference type="InterPro" id="IPR019133">
    <property type="entry name" value="MIC60"/>
</dbReference>
<dbReference type="AlphaFoldDB" id="T1IIE3"/>
<name>T1IIE3_STRMM</name>
<feature type="compositionally biased region" description="Basic and acidic residues" evidence="8">
    <location>
        <begin position="117"/>
        <end position="141"/>
    </location>
</feature>
<dbReference type="HOGENOM" id="CLU_021851_2_0_1"/>
<evidence type="ECO:0000313" key="9">
    <source>
        <dbReference type="EnsemblMetazoa" id="SMAR000639-PA"/>
    </source>
</evidence>
<evidence type="ECO:0000313" key="10">
    <source>
        <dbReference type="Proteomes" id="UP000014500"/>
    </source>
</evidence>
<dbReference type="PANTHER" id="PTHR15415">
    <property type="entry name" value="MITOFILIN"/>
    <property type="match status" value="1"/>
</dbReference>
<evidence type="ECO:0000256" key="3">
    <source>
        <dbReference type="ARBA" id="ARBA00022792"/>
    </source>
</evidence>
<dbReference type="eggNOG" id="KOG1854">
    <property type="taxonomic scope" value="Eukaryota"/>
</dbReference>
<keyword evidence="4 7" id="KW-1133">Transmembrane helix</keyword>
<comment type="function">
    <text evidence="7">Component of the MICOS complex, a large protein complex of the mitochondrial inner membrane that plays crucial roles in the maintenance of crista junctions, inner membrane architecture, and formation of contact sites to the outer membrane.</text>
</comment>
<evidence type="ECO:0000256" key="6">
    <source>
        <dbReference type="ARBA" id="ARBA00023136"/>
    </source>
</evidence>
<comment type="subcellular location">
    <subcellularLocation>
        <location evidence="7">Mitochondrion inner membrane</location>
        <topology evidence="7">Single-pass membrane protein</topology>
    </subcellularLocation>
</comment>
<dbReference type="PANTHER" id="PTHR15415:SF7">
    <property type="entry name" value="MICOS COMPLEX SUBUNIT MIC60"/>
    <property type="match status" value="1"/>
</dbReference>
<dbReference type="Pfam" id="PF09731">
    <property type="entry name" value="Mitofilin"/>
    <property type="match status" value="1"/>
</dbReference>
<protein>
    <recommendedName>
        <fullName evidence="7">MICOS complex subunit MIC60</fullName>
    </recommendedName>
    <alternativeName>
        <fullName evidence="7">Mitofilin</fullName>
    </alternativeName>
</protein>
<dbReference type="GO" id="GO:0061617">
    <property type="term" value="C:MICOS complex"/>
    <property type="evidence" value="ECO:0007669"/>
    <property type="project" value="TreeGrafter"/>
</dbReference>
<sequence length="721" mass="81812">MFRITRKFGKEATYNVTRVHSVSTRNATNIRYVHSATNSRGIRTRLLFGLTTATVASVGGVVAYAKYDPKFRSWFVDNVPFSENMFDLFLDPAKDSQIVAVKQPEKPQPPPSSASVERVRRQEALEPKREEPTSIKAPKELSKAVEVTEPLPIPEIIAEPAKSLAFQRLMQSEDAAFQQRLSMQETEAAAENAALAQILKEMTDGLTQVGQIAIGSHNAAVSSIKTYIEKLEEVLDAPKHAKDSAVKYVNMADNAKNEAIKQAQRKTTEAKELMEKIKTAIGRGRKSKLTVANPALLTSEEAVNNMAYKIQLIETQVESAKAEANVMSEYRTMVEKAQKEFQDELKKLLPEMKIGEGERPLTNEEVNHIINHAHKRVEHLQKQLALHQASEKYRFQAALDRKNEEHNVHLENVVNVEANKLKRELDLQFQHKLSEFREDFEQELRTQLRRQAAAHSDHLQDVLQTQQAELQAEFNKELEEKMGTARREFEANLSRSYARLHGIEEGIKARADLNKTARMSQNLWLACQSLRQAIRMGKPGARSWDEQLKPLADEMDAVKTAANIDGKHSRVEAILTAIPETVLSRGIYPETTLKERFLDVYRTCRRVAMVDEKGGSLWRFGLSYLQSMLLIDRPSPLTRLELAHTPIDPRKLNVFDILSRARWCIERDDLELALRYMNLLQGAPRIVATDWMNEVRMLLEVRQVADVLTALSAARGIQSIM</sequence>
<keyword evidence="2 7" id="KW-0812">Transmembrane</keyword>
<evidence type="ECO:0000256" key="8">
    <source>
        <dbReference type="SAM" id="MobiDB-lite"/>
    </source>
</evidence>
<feature type="transmembrane region" description="Helical" evidence="7">
    <location>
        <begin position="46"/>
        <end position="65"/>
    </location>
</feature>
<comment type="similarity">
    <text evidence="1 7">Belongs to the MICOS complex subunit Mic60 family.</text>
</comment>
<evidence type="ECO:0000256" key="1">
    <source>
        <dbReference type="ARBA" id="ARBA00010877"/>
    </source>
</evidence>
<comment type="subunit">
    <text evidence="7">Component of the mitochondrial contact site and cristae organizing system (MICOS) complex.</text>
</comment>
<accession>T1IIE3</accession>
<proteinExistence type="inferred from homology"/>
<evidence type="ECO:0000256" key="2">
    <source>
        <dbReference type="ARBA" id="ARBA00022692"/>
    </source>
</evidence>
<reference evidence="9" key="2">
    <citation type="submission" date="2015-02" db="UniProtKB">
        <authorList>
            <consortium name="EnsemblMetazoa"/>
        </authorList>
    </citation>
    <scope>IDENTIFICATION</scope>
</reference>
<keyword evidence="6 7" id="KW-0472">Membrane</keyword>
<dbReference type="EnsemblMetazoa" id="SMAR000639-RA">
    <property type="protein sequence ID" value="SMAR000639-PA"/>
    <property type="gene ID" value="SMAR000639"/>
</dbReference>
<keyword evidence="3 7" id="KW-0999">Mitochondrion inner membrane</keyword>
<evidence type="ECO:0000256" key="5">
    <source>
        <dbReference type="ARBA" id="ARBA00023128"/>
    </source>
</evidence>
<dbReference type="GO" id="GO:0042407">
    <property type="term" value="P:cristae formation"/>
    <property type="evidence" value="ECO:0007669"/>
    <property type="project" value="TreeGrafter"/>
</dbReference>
<evidence type="ECO:0000256" key="4">
    <source>
        <dbReference type="ARBA" id="ARBA00022989"/>
    </source>
</evidence>
<feature type="region of interest" description="Disordered" evidence="8">
    <location>
        <begin position="102"/>
        <end position="141"/>
    </location>
</feature>
<dbReference type="EMBL" id="AFFK01014253">
    <property type="status" value="NOT_ANNOTATED_CDS"/>
    <property type="molecule type" value="Genomic_DNA"/>
</dbReference>
<keyword evidence="5 7" id="KW-0496">Mitochondrion</keyword>
<keyword evidence="10" id="KW-1185">Reference proteome</keyword>
<evidence type="ECO:0000256" key="7">
    <source>
        <dbReference type="RuleBase" id="RU363000"/>
    </source>
</evidence>